<evidence type="ECO:0000256" key="5">
    <source>
        <dbReference type="ARBA" id="ARBA00023136"/>
    </source>
</evidence>
<evidence type="ECO:0000313" key="9">
    <source>
        <dbReference type="Proteomes" id="UP000077315"/>
    </source>
</evidence>
<evidence type="ECO:0000256" key="3">
    <source>
        <dbReference type="ARBA" id="ARBA00022723"/>
    </source>
</evidence>
<dbReference type="PANTHER" id="PTHR23292">
    <property type="entry name" value="LIPOPOLYSACCHARIDE-INDUCED TUMOR NECROSIS FACTOR-ALPHA FACTOR"/>
    <property type="match status" value="1"/>
</dbReference>
<feature type="region of interest" description="Disordered" evidence="6">
    <location>
        <begin position="1"/>
        <end position="40"/>
    </location>
</feature>
<evidence type="ECO:0000256" key="1">
    <source>
        <dbReference type="ARBA" id="ARBA00004170"/>
    </source>
</evidence>
<dbReference type="GO" id="GO:0008270">
    <property type="term" value="F:zinc ion binding"/>
    <property type="evidence" value="ECO:0007669"/>
    <property type="project" value="TreeGrafter"/>
</dbReference>
<dbReference type="InParanoid" id="A0A162YCE9"/>
<evidence type="ECO:0000256" key="2">
    <source>
        <dbReference type="ARBA" id="ARBA00005975"/>
    </source>
</evidence>
<protein>
    <recommendedName>
        <fullName evidence="7">LITAF domain-containing protein</fullName>
    </recommendedName>
</protein>
<dbReference type="EMBL" id="KV440972">
    <property type="protein sequence ID" value="OAD79735.1"/>
    <property type="molecule type" value="Genomic_DNA"/>
</dbReference>
<dbReference type="Pfam" id="PF10601">
    <property type="entry name" value="zf-LITAF-like"/>
    <property type="match status" value="1"/>
</dbReference>
<keyword evidence="4" id="KW-0862">Zinc</keyword>
<dbReference type="Proteomes" id="UP000077315">
    <property type="component" value="Unassembled WGS sequence"/>
</dbReference>
<evidence type="ECO:0000256" key="6">
    <source>
        <dbReference type="SAM" id="MobiDB-lite"/>
    </source>
</evidence>
<keyword evidence="9" id="KW-1185">Reference proteome</keyword>
<dbReference type="RefSeq" id="XP_018297775.1">
    <property type="nucleotide sequence ID" value="XM_018434691.1"/>
</dbReference>
<sequence length="143" mass="15197">MPEKTPLNSTPVGPPNDPPPYTSTSASTNARVPPAPNTSNTMYGSAAAPCLLSPTIYPPETLRTKPANTICPHCHQSVLTVTKNEGGTATILGVVALYLCGWHHGGCLIPCCLPCVQDVNHLCPNCNTRIAKFDRFEQSTVVK</sequence>
<reference evidence="9" key="1">
    <citation type="submission" date="2015-06" db="EMBL/GenBank/DDBJ databases">
        <title>Expansion of signal transduction pathways in fungi by whole-genome duplication.</title>
        <authorList>
            <consortium name="DOE Joint Genome Institute"/>
            <person name="Corrochano L.M."/>
            <person name="Kuo A."/>
            <person name="Marcet-Houben M."/>
            <person name="Polaino S."/>
            <person name="Salamov A."/>
            <person name="Villalobos J.M."/>
            <person name="Alvarez M.I."/>
            <person name="Avalos J."/>
            <person name="Benito E.P."/>
            <person name="Benoit I."/>
            <person name="Burger G."/>
            <person name="Camino L.P."/>
            <person name="Canovas D."/>
            <person name="Cerda-Olmedo E."/>
            <person name="Cheng J.-F."/>
            <person name="Dominguez A."/>
            <person name="Elias M."/>
            <person name="Eslava A.P."/>
            <person name="Glaser F."/>
            <person name="Grimwood J."/>
            <person name="Gutierrez G."/>
            <person name="Heitman J."/>
            <person name="Henrissat B."/>
            <person name="Iturriaga E.A."/>
            <person name="Lang B.F."/>
            <person name="Lavin J.L."/>
            <person name="Lee S."/>
            <person name="Li W."/>
            <person name="Lindquist E."/>
            <person name="Lopez-Garcia S."/>
            <person name="Luque E.M."/>
            <person name="Marcos A.T."/>
            <person name="Martin J."/>
            <person name="McCluskey K."/>
            <person name="Medina H.R."/>
            <person name="Miralles-Duran A."/>
            <person name="Miyazaki A."/>
            <person name="Munoz-Torres E."/>
            <person name="Oguiza J.A."/>
            <person name="Ohm R."/>
            <person name="Olmedo M."/>
            <person name="Orejas M."/>
            <person name="Ortiz-Castellanos L."/>
            <person name="Pisabarro A.G."/>
            <person name="Rodriguez-Romero J."/>
            <person name="Ruiz-Herrera J."/>
            <person name="Ruiz-Vazquez R."/>
            <person name="Sanz C."/>
            <person name="Schackwitz W."/>
            <person name="Schmutz J."/>
            <person name="Shahriari M."/>
            <person name="Shelest E."/>
            <person name="Silva-Franco F."/>
            <person name="Soanes D."/>
            <person name="Syed K."/>
            <person name="Tagua V.G."/>
            <person name="Talbot N.J."/>
            <person name="Thon M."/>
            <person name="De vries R.P."/>
            <person name="Wiebenga A."/>
            <person name="Yadav J.S."/>
            <person name="Braun E.L."/>
            <person name="Baker S."/>
            <person name="Garre V."/>
            <person name="Horwitz B."/>
            <person name="Torres-Martinez S."/>
            <person name="Idnurm A."/>
            <person name="Herrera-Estrella A."/>
            <person name="Gabaldon T."/>
            <person name="Grigoriev I.V."/>
        </authorList>
    </citation>
    <scope>NUCLEOTIDE SEQUENCE [LARGE SCALE GENOMIC DNA]</scope>
    <source>
        <strain evidence="9">NRRL 1555(-)</strain>
    </source>
</reference>
<organism evidence="8 9">
    <name type="scientific">Phycomyces blakesleeanus (strain ATCC 8743b / DSM 1359 / FGSC 10004 / NBRC 33097 / NRRL 1555)</name>
    <dbReference type="NCBI Taxonomy" id="763407"/>
    <lineage>
        <taxon>Eukaryota</taxon>
        <taxon>Fungi</taxon>
        <taxon>Fungi incertae sedis</taxon>
        <taxon>Mucoromycota</taxon>
        <taxon>Mucoromycotina</taxon>
        <taxon>Mucoromycetes</taxon>
        <taxon>Mucorales</taxon>
        <taxon>Phycomycetaceae</taxon>
        <taxon>Phycomyces</taxon>
    </lineage>
</organism>
<keyword evidence="5" id="KW-0472">Membrane</keyword>
<gene>
    <name evidence="8" type="ORF">PHYBLDRAFT_162794</name>
</gene>
<dbReference type="AlphaFoldDB" id="A0A162YCE9"/>
<dbReference type="VEuPathDB" id="FungiDB:PHYBLDRAFT_162794"/>
<dbReference type="GO" id="GO:0098560">
    <property type="term" value="C:cytoplasmic side of late endosome membrane"/>
    <property type="evidence" value="ECO:0007669"/>
    <property type="project" value="TreeGrafter"/>
</dbReference>
<evidence type="ECO:0000313" key="8">
    <source>
        <dbReference type="EMBL" id="OAD79735.1"/>
    </source>
</evidence>
<feature type="compositionally biased region" description="Polar residues" evidence="6">
    <location>
        <begin position="1"/>
        <end position="11"/>
    </location>
</feature>
<accession>A0A162YCE9</accession>
<proteinExistence type="inferred from homology"/>
<dbReference type="GO" id="GO:0005634">
    <property type="term" value="C:nucleus"/>
    <property type="evidence" value="ECO:0007669"/>
    <property type="project" value="TreeGrafter"/>
</dbReference>
<keyword evidence="3" id="KW-0479">Metal-binding</keyword>
<dbReference type="InterPro" id="IPR037519">
    <property type="entry name" value="LITAF_fam"/>
</dbReference>
<dbReference type="SMART" id="SM00714">
    <property type="entry name" value="LITAF"/>
    <property type="match status" value="1"/>
</dbReference>
<dbReference type="PROSITE" id="PS51837">
    <property type="entry name" value="LITAF"/>
    <property type="match status" value="1"/>
</dbReference>
<comment type="similarity">
    <text evidence="2">Belongs to the CDIP1/LITAF family.</text>
</comment>
<dbReference type="InterPro" id="IPR006629">
    <property type="entry name" value="LITAF"/>
</dbReference>
<feature type="domain" description="LITAF" evidence="7">
    <location>
        <begin position="51"/>
        <end position="135"/>
    </location>
</feature>
<dbReference type="OrthoDB" id="5599753at2759"/>
<dbReference type="STRING" id="763407.A0A162YCE9"/>
<dbReference type="GeneID" id="28995597"/>
<evidence type="ECO:0000256" key="4">
    <source>
        <dbReference type="ARBA" id="ARBA00022833"/>
    </source>
</evidence>
<name>A0A162YCE9_PHYB8</name>
<evidence type="ECO:0000259" key="7">
    <source>
        <dbReference type="PROSITE" id="PS51837"/>
    </source>
</evidence>
<dbReference type="PANTHER" id="PTHR23292:SF6">
    <property type="entry name" value="FI16602P1-RELATED"/>
    <property type="match status" value="1"/>
</dbReference>
<feature type="compositionally biased region" description="Pro residues" evidence="6">
    <location>
        <begin position="12"/>
        <end position="21"/>
    </location>
</feature>
<comment type="subcellular location">
    <subcellularLocation>
        <location evidence="1">Membrane</location>
        <topology evidence="1">Peripheral membrane protein</topology>
    </subcellularLocation>
</comment>